<evidence type="ECO:0000256" key="1">
    <source>
        <dbReference type="SAM" id="Phobius"/>
    </source>
</evidence>
<evidence type="ECO:0000313" key="2">
    <source>
        <dbReference type="EMBL" id="SVB53781.1"/>
    </source>
</evidence>
<proteinExistence type="predicted"/>
<accession>A0A382EUZ2</accession>
<sequence>MIRINQPGLKSFVFYVFSFIFLTLFIYLGIPFFFDYKNNQSDLEKKIFENFDLNLSFTSKVKYNIFPSPRLNLKNVEILSFSESSKNIGSVKKVILKIPFKRLVSLKKLDFDSIELIDAVINIKTSEINNFKNYLNNRAHEKPIQLTKSKINLLDKTKLLFNIDIKKLRISGKSLFNKLDLKGRIFDTKIEINYQNKNFNKNSEKNVEIWLPEIGLNSKLSINPDKKNNETIYGRVSVSFPSNQIYLDYILRNKIFYISNSRLTNNYFKGKLFGDLILFPFSI</sequence>
<dbReference type="AlphaFoldDB" id="A0A382EUZ2"/>
<keyword evidence="1" id="KW-0812">Transmembrane</keyword>
<feature type="transmembrane region" description="Helical" evidence="1">
    <location>
        <begin position="12"/>
        <end position="34"/>
    </location>
</feature>
<name>A0A382EUZ2_9ZZZZ</name>
<protein>
    <submittedName>
        <fullName evidence="2">Uncharacterized protein</fullName>
    </submittedName>
</protein>
<keyword evidence="1" id="KW-0472">Membrane</keyword>
<keyword evidence="1" id="KW-1133">Transmembrane helix</keyword>
<reference evidence="2" key="1">
    <citation type="submission" date="2018-05" db="EMBL/GenBank/DDBJ databases">
        <authorList>
            <person name="Lanie J.A."/>
            <person name="Ng W.-L."/>
            <person name="Kazmierczak K.M."/>
            <person name="Andrzejewski T.M."/>
            <person name="Davidsen T.M."/>
            <person name="Wayne K.J."/>
            <person name="Tettelin H."/>
            <person name="Glass J.I."/>
            <person name="Rusch D."/>
            <person name="Podicherti R."/>
            <person name="Tsui H.-C.T."/>
            <person name="Winkler M.E."/>
        </authorList>
    </citation>
    <scope>NUCLEOTIDE SEQUENCE</scope>
</reference>
<feature type="non-terminal residue" evidence="2">
    <location>
        <position position="283"/>
    </location>
</feature>
<dbReference type="EMBL" id="UINC01046142">
    <property type="protein sequence ID" value="SVB53781.1"/>
    <property type="molecule type" value="Genomic_DNA"/>
</dbReference>
<gene>
    <name evidence="2" type="ORF">METZ01_LOCUS206635</name>
</gene>
<organism evidence="2">
    <name type="scientific">marine metagenome</name>
    <dbReference type="NCBI Taxonomy" id="408172"/>
    <lineage>
        <taxon>unclassified sequences</taxon>
        <taxon>metagenomes</taxon>
        <taxon>ecological metagenomes</taxon>
    </lineage>
</organism>